<dbReference type="Proteomes" id="UP000295680">
    <property type="component" value="Unassembled WGS sequence"/>
</dbReference>
<dbReference type="RefSeq" id="WP_243726679.1">
    <property type="nucleotide sequence ID" value="NZ_SLWS01000001.1"/>
</dbReference>
<proteinExistence type="predicted"/>
<keyword evidence="3" id="KW-1185">Reference proteome</keyword>
<evidence type="ECO:0000313" key="3">
    <source>
        <dbReference type="Proteomes" id="UP000295680"/>
    </source>
</evidence>
<reference evidence="2 3" key="1">
    <citation type="submission" date="2019-03" db="EMBL/GenBank/DDBJ databases">
        <title>Genomic Encyclopedia of Type Strains, Phase IV (KMG-IV): sequencing the most valuable type-strain genomes for metagenomic binning, comparative biology and taxonomic classification.</title>
        <authorList>
            <person name="Goeker M."/>
        </authorList>
    </citation>
    <scope>NUCLEOTIDE SEQUENCE [LARGE SCALE GENOMIC DNA]</scope>
    <source>
        <strain evidence="2 3">DSM 45934</strain>
    </source>
</reference>
<dbReference type="EMBL" id="SLWS01000001">
    <property type="protein sequence ID" value="TCO65762.1"/>
    <property type="molecule type" value="Genomic_DNA"/>
</dbReference>
<feature type="region of interest" description="Disordered" evidence="1">
    <location>
        <begin position="109"/>
        <end position="140"/>
    </location>
</feature>
<accession>A0A4R2K222</accession>
<comment type="caution">
    <text evidence="2">The sequence shown here is derived from an EMBL/GenBank/DDBJ whole genome shotgun (WGS) entry which is preliminary data.</text>
</comment>
<protein>
    <submittedName>
        <fullName evidence="2">Uncharacterized protein</fullName>
    </submittedName>
</protein>
<gene>
    <name evidence="2" type="ORF">EV192_1011554</name>
</gene>
<dbReference type="AlphaFoldDB" id="A0A4R2K222"/>
<evidence type="ECO:0000313" key="2">
    <source>
        <dbReference type="EMBL" id="TCO65762.1"/>
    </source>
</evidence>
<evidence type="ECO:0000256" key="1">
    <source>
        <dbReference type="SAM" id="MobiDB-lite"/>
    </source>
</evidence>
<sequence length="140" mass="16198">MTDPVDETLRAAVLRRLDLLDQMADEGDPATLLPLARSEISRLADGWRLLLTVHQPGPDRKCAACPRGWRGRRWPCQVWRMAHEHLIGEGLPHRERRRPLRDSLGRALRMSRARDVPPESLVEQTTEIPRVHRTDPRRRA</sequence>
<name>A0A4R2K222_9PSEU</name>
<organism evidence="2 3">
    <name type="scientific">Actinocrispum wychmicini</name>
    <dbReference type="NCBI Taxonomy" id="1213861"/>
    <lineage>
        <taxon>Bacteria</taxon>
        <taxon>Bacillati</taxon>
        <taxon>Actinomycetota</taxon>
        <taxon>Actinomycetes</taxon>
        <taxon>Pseudonocardiales</taxon>
        <taxon>Pseudonocardiaceae</taxon>
        <taxon>Actinocrispum</taxon>
    </lineage>
</organism>